<dbReference type="EMBL" id="VLPL01000002">
    <property type="protein sequence ID" value="TSJ46402.1"/>
    <property type="molecule type" value="Genomic_DNA"/>
</dbReference>
<accession>A0A556N2M6</accession>
<dbReference type="Gene3D" id="1.20.1440.60">
    <property type="entry name" value="23S rRNA-intervening sequence"/>
    <property type="match status" value="1"/>
</dbReference>
<dbReference type="Pfam" id="PF05635">
    <property type="entry name" value="23S_rRNA_IVP"/>
    <property type="match status" value="1"/>
</dbReference>
<dbReference type="Proteomes" id="UP000316008">
    <property type="component" value="Unassembled WGS sequence"/>
</dbReference>
<comment type="caution">
    <text evidence="2">The sequence shown here is derived from an EMBL/GenBank/DDBJ whole genome shotgun (WGS) entry which is preliminary data.</text>
</comment>
<dbReference type="PANTHER" id="PTHR38471">
    <property type="entry name" value="FOUR HELIX BUNDLE PROTEIN"/>
    <property type="match status" value="1"/>
</dbReference>
<evidence type="ECO:0000313" key="2">
    <source>
        <dbReference type="EMBL" id="TSJ46402.1"/>
    </source>
</evidence>
<dbReference type="CDD" id="cd16377">
    <property type="entry name" value="23S_rRNA_IVP_like"/>
    <property type="match status" value="1"/>
</dbReference>
<reference evidence="2 3" key="1">
    <citation type="submission" date="2019-07" db="EMBL/GenBank/DDBJ databases">
        <authorList>
            <person name="Huq M.A."/>
        </authorList>
    </citation>
    <scope>NUCLEOTIDE SEQUENCE [LARGE SCALE GENOMIC DNA]</scope>
    <source>
        <strain evidence="2 3">MAH-3</strain>
    </source>
</reference>
<evidence type="ECO:0000313" key="3">
    <source>
        <dbReference type="Proteomes" id="UP000316008"/>
    </source>
</evidence>
<sequence length="119" mass="13409">MSEVKSYKDLLIWQRGIALSKDIYTLTSDFPAQEQYGITSQMRRCSVSVPSNIAEGFGKSTASYINFLKISRGSLYELDTQLILSRELGLTKDEKLISQLENEIAELGKMINALLIKLK</sequence>
<organism evidence="2 3">
    <name type="scientific">Fluviicola chungangensis</name>
    <dbReference type="NCBI Taxonomy" id="2597671"/>
    <lineage>
        <taxon>Bacteria</taxon>
        <taxon>Pseudomonadati</taxon>
        <taxon>Bacteroidota</taxon>
        <taxon>Flavobacteriia</taxon>
        <taxon>Flavobacteriales</taxon>
        <taxon>Crocinitomicaceae</taxon>
        <taxon>Fluviicola</taxon>
    </lineage>
</organism>
<dbReference type="SUPFAM" id="SSF158446">
    <property type="entry name" value="IVS-encoded protein-like"/>
    <property type="match status" value="1"/>
</dbReference>
<gene>
    <name evidence="2" type="ORF">FO442_04395</name>
</gene>
<dbReference type="AlphaFoldDB" id="A0A556N2M6"/>
<dbReference type="OrthoDB" id="9811959at2"/>
<keyword evidence="3" id="KW-1185">Reference proteome</keyword>
<dbReference type="PANTHER" id="PTHR38471:SF2">
    <property type="entry name" value="FOUR HELIX BUNDLE PROTEIN"/>
    <property type="match status" value="1"/>
</dbReference>
<dbReference type="InterPro" id="IPR012657">
    <property type="entry name" value="23S_rRNA-intervening_sequence"/>
</dbReference>
<keyword evidence="1" id="KW-0175">Coiled coil</keyword>
<feature type="coiled-coil region" evidence="1">
    <location>
        <begin position="90"/>
        <end position="117"/>
    </location>
</feature>
<dbReference type="InterPro" id="IPR036583">
    <property type="entry name" value="23S_rRNA_IVS_sf"/>
</dbReference>
<dbReference type="RefSeq" id="WP_144331939.1">
    <property type="nucleotide sequence ID" value="NZ_VLPL01000002.1"/>
</dbReference>
<name>A0A556N2M6_9FLAO</name>
<evidence type="ECO:0000256" key="1">
    <source>
        <dbReference type="SAM" id="Coils"/>
    </source>
</evidence>
<dbReference type="NCBIfam" id="TIGR02436">
    <property type="entry name" value="four helix bundle protein"/>
    <property type="match status" value="1"/>
</dbReference>
<protein>
    <submittedName>
        <fullName evidence="2">Four helix bundle protein</fullName>
    </submittedName>
</protein>
<proteinExistence type="predicted"/>